<dbReference type="AlphaFoldDB" id="A0A517M583"/>
<dbReference type="EMBL" id="CP036261">
    <property type="protein sequence ID" value="QDS90018.1"/>
    <property type="molecule type" value="Genomic_DNA"/>
</dbReference>
<reference evidence="2 3" key="1">
    <citation type="submission" date="2019-02" db="EMBL/GenBank/DDBJ databases">
        <title>Deep-cultivation of Planctomycetes and their phenomic and genomic characterization uncovers novel biology.</title>
        <authorList>
            <person name="Wiegand S."/>
            <person name="Jogler M."/>
            <person name="Boedeker C."/>
            <person name="Pinto D."/>
            <person name="Vollmers J."/>
            <person name="Rivas-Marin E."/>
            <person name="Kohn T."/>
            <person name="Peeters S.H."/>
            <person name="Heuer A."/>
            <person name="Rast P."/>
            <person name="Oberbeckmann S."/>
            <person name="Bunk B."/>
            <person name="Jeske O."/>
            <person name="Meyerdierks A."/>
            <person name="Storesund J.E."/>
            <person name="Kallscheuer N."/>
            <person name="Luecker S."/>
            <person name="Lage O.M."/>
            <person name="Pohl T."/>
            <person name="Merkel B.J."/>
            <person name="Hornburger P."/>
            <person name="Mueller R.-W."/>
            <person name="Bruemmer F."/>
            <person name="Labrenz M."/>
            <person name="Spormann A.M."/>
            <person name="Op den Camp H."/>
            <person name="Overmann J."/>
            <person name="Amann R."/>
            <person name="Jetten M.S.M."/>
            <person name="Mascher T."/>
            <person name="Medema M.H."/>
            <person name="Devos D.P."/>
            <person name="Kaster A.-K."/>
            <person name="Ovreas L."/>
            <person name="Rohde M."/>
            <person name="Galperin M.Y."/>
            <person name="Jogler C."/>
        </authorList>
    </citation>
    <scope>NUCLEOTIDE SEQUENCE [LARGE SCALE GENOMIC DNA]</scope>
    <source>
        <strain evidence="2 3">EC9</strain>
    </source>
</reference>
<name>A0A517M583_9BACT</name>
<gene>
    <name evidence="2" type="ORF">EC9_42210</name>
</gene>
<protein>
    <submittedName>
        <fullName evidence="2">Uncharacterized protein</fullName>
    </submittedName>
</protein>
<feature type="region of interest" description="Disordered" evidence="1">
    <location>
        <begin position="46"/>
        <end position="70"/>
    </location>
</feature>
<accession>A0A517M583</accession>
<dbReference type="Proteomes" id="UP000319557">
    <property type="component" value="Chromosome"/>
</dbReference>
<dbReference type="KEGG" id="ruv:EC9_42210"/>
<evidence type="ECO:0000256" key="1">
    <source>
        <dbReference type="SAM" id="MobiDB-lite"/>
    </source>
</evidence>
<evidence type="ECO:0000313" key="2">
    <source>
        <dbReference type="EMBL" id="QDS90018.1"/>
    </source>
</evidence>
<sequence>MVGRQRSPLGDKPLLMDPPLPYIYGQKESLAPPAWLKQAVDAVRAKQPQQWAPGETPWPQAPVGANAAKQ</sequence>
<evidence type="ECO:0000313" key="3">
    <source>
        <dbReference type="Proteomes" id="UP000319557"/>
    </source>
</evidence>
<organism evidence="2 3">
    <name type="scientific">Rosistilla ulvae</name>
    <dbReference type="NCBI Taxonomy" id="1930277"/>
    <lineage>
        <taxon>Bacteria</taxon>
        <taxon>Pseudomonadati</taxon>
        <taxon>Planctomycetota</taxon>
        <taxon>Planctomycetia</taxon>
        <taxon>Pirellulales</taxon>
        <taxon>Pirellulaceae</taxon>
        <taxon>Rosistilla</taxon>
    </lineage>
</organism>
<proteinExistence type="predicted"/>
<keyword evidence="3" id="KW-1185">Reference proteome</keyword>